<proteinExistence type="predicted"/>
<accession>A0A914WI07</accession>
<organism evidence="1 2">
    <name type="scientific">Plectus sambesii</name>
    <dbReference type="NCBI Taxonomy" id="2011161"/>
    <lineage>
        <taxon>Eukaryota</taxon>
        <taxon>Metazoa</taxon>
        <taxon>Ecdysozoa</taxon>
        <taxon>Nematoda</taxon>
        <taxon>Chromadorea</taxon>
        <taxon>Plectida</taxon>
        <taxon>Plectina</taxon>
        <taxon>Plectoidea</taxon>
        <taxon>Plectidae</taxon>
        <taxon>Plectus</taxon>
    </lineage>
</organism>
<dbReference type="WBParaSite" id="PSAMB.scaffold4214size15294.g23741.t1">
    <property type="protein sequence ID" value="PSAMB.scaffold4214size15294.g23741.t1"/>
    <property type="gene ID" value="PSAMB.scaffold4214size15294.g23741"/>
</dbReference>
<reference evidence="2" key="1">
    <citation type="submission" date="2022-11" db="UniProtKB">
        <authorList>
            <consortium name="WormBaseParasite"/>
        </authorList>
    </citation>
    <scope>IDENTIFICATION</scope>
</reference>
<dbReference type="AlphaFoldDB" id="A0A914WI07"/>
<sequence length="230" mass="26341">MLLGGACCSRSLSLLAKRSVLLSLRNSRRHFQYGSGRNEIGENANCFGRVAVEKAYQIDRLSGEKWFLIYNDVQGVTRSRFPQLLLLMPFGVILYDQLLQDGTRWREVTRSIQNYSTWMPFMVLPLISLCILFRIRQSCILRIYQSRMNPTDFLAVAPRLVVGNRTIRFMQGDAEALTHEGDRSAMANIFMGNLKIKGSRFLSDNDLYRANFFRGCMLNELAARPPPESL</sequence>
<dbReference type="Proteomes" id="UP000887566">
    <property type="component" value="Unplaced"/>
</dbReference>
<evidence type="ECO:0000313" key="1">
    <source>
        <dbReference type="Proteomes" id="UP000887566"/>
    </source>
</evidence>
<evidence type="ECO:0000313" key="2">
    <source>
        <dbReference type="WBParaSite" id="PSAMB.scaffold4214size15294.g23741.t1"/>
    </source>
</evidence>
<protein>
    <submittedName>
        <fullName evidence="2">Transmembrane protein 186</fullName>
    </submittedName>
</protein>
<keyword evidence="1" id="KW-1185">Reference proteome</keyword>
<name>A0A914WI07_9BILA</name>